<comment type="caution">
    <text evidence="2">Lacks conserved residue(s) required for the propagation of feature annotation.</text>
</comment>
<evidence type="ECO:0000256" key="1">
    <source>
        <dbReference type="ARBA" id="ARBA00022553"/>
    </source>
</evidence>
<evidence type="ECO:0000256" key="3">
    <source>
        <dbReference type="SAM" id="MobiDB-lite"/>
    </source>
</evidence>
<reference evidence="5 6" key="1">
    <citation type="submission" date="2018-02" db="EMBL/GenBank/DDBJ databases">
        <title>The genomes of Aspergillus section Nigri reveals drivers in fungal speciation.</title>
        <authorList>
            <consortium name="DOE Joint Genome Institute"/>
            <person name="Vesth T.C."/>
            <person name="Nybo J."/>
            <person name="Theobald S."/>
            <person name="Brandl J."/>
            <person name="Frisvad J.C."/>
            <person name="Nielsen K.F."/>
            <person name="Lyhne E.K."/>
            <person name="Kogle M.E."/>
            <person name="Kuo A."/>
            <person name="Riley R."/>
            <person name="Clum A."/>
            <person name="Nolan M."/>
            <person name="Lipzen A."/>
            <person name="Salamov A."/>
            <person name="Henrissat B."/>
            <person name="Wiebenga A."/>
            <person name="De vries R.P."/>
            <person name="Grigoriev I.V."/>
            <person name="Mortensen U.H."/>
            <person name="Andersen M.R."/>
            <person name="Baker S.E."/>
        </authorList>
    </citation>
    <scope>NUCLEOTIDE SEQUENCE [LARGE SCALE GENOMIC DNA]</scope>
    <source>
        <strain evidence="5 6">CBS 707.79</strain>
    </source>
</reference>
<dbReference type="OrthoDB" id="60033at2759"/>
<keyword evidence="6" id="KW-1185">Reference proteome</keyword>
<dbReference type="Proteomes" id="UP000247810">
    <property type="component" value="Unassembled WGS sequence"/>
</dbReference>
<gene>
    <name evidence="5" type="ORF">BO71DRAFT_395977</name>
</gene>
<dbReference type="PROSITE" id="PS50110">
    <property type="entry name" value="RESPONSE_REGULATORY"/>
    <property type="match status" value="1"/>
</dbReference>
<evidence type="ECO:0000259" key="4">
    <source>
        <dbReference type="PROSITE" id="PS50110"/>
    </source>
</evidence>
<keyword evidence="1" id="KW-0597">Phosphoprotein</keyword>
<dbReference type="PANTHER" id="PTHR43719">
    <property type="entry name" value="TWO-COMPONENT HISTIDINE KINASE"/>
    <property type="match status" value="1"/>
</dbReference>
<proteinExistence type="predicted"/>
<dbReference type="AlphaFoldDB" id="A0A319DJN2"/>
<dbReference type="InterPro" id="IPR050956">
    <property type="entry name" value="2C_system_His_kinase"/>
</dbReference>
<name>A0A319DJN2_9EURO</name>
<dbReference type="InterPro" id="IPR001789">
    <property type="entry name" value="Sig_transdc_resp-reg_receiver"/>
</dbReference>
<dbReference type="SUPFAM" id="SSF52172">
    <property type="entry name" value="CheY-like"/>
    <property type="match status" value="1"/>
</dbReference>
<dbReference type="PANTHER" id="PTHR43719:SF11">
    <property type="entry name" value="HISTIDINE KINASE_RESPONSE REGULATOR, PUTATIVE-RELATED"/>
    <property type="match status" value="1"/>
</dbReference>
<dbReference type="VEuPathDB" id="FungiDB:BO71DRAFT_395977"/>
<evidence type="ECO:0000313" key="6">
    <source>
        <dbReference type="Proteomes" id="UP000247810"/>
    </source>
</evidence>
<sequence length="76" mass="8378">MPVMDGLSATREMRRHEREKKLSPATIIILTAVLSGSTQQETLRSGANMFMTKPTPLKQLRATLKQLADGKAVTQP</sequence>
<dbReference type="Gene3D" id="3.40.50.2300">
    <property type="match status" value="1"/>
</dbReference>
<evidence type="ECO:0000313" key="5">
    <source>
        <dbReference type="EMBL" id="PYH97730.1"/>
    </source>
</evidence>
<organism evidence="5 6">
    <name type="scientific">Aspergillus ellipticus CBS 707.79</name>
    <dbReference type="NCBI Taxonomy" id="1448320"/>
    <lineage>
        <taxon>Eukaryota</taxon>
        <taxon>Fungi</taxon>
        <taxon>Dikarya</taxon>
        <taxon>Ascomycota</taxon>
        <taxon>Pezizomycotina</taxon>
        <taxon>Eurotiomycetes</taxon>
        <taxon>Eurotiomycetidae</taxon>
        <taxon>Eurotiales</taxon>
        <taxon>Aspergillaceae</taxon>
        <taxon>Aspergillus</taxon>
        <taxon>Aspergillus subgen. Circumdati</taxon>
    </lineage>
</organism>
<dbReference type="InterPro" id="IPR011006">
    <property type="entry name" value="CheY-like_superfamily"/>
</dbReference>
<dbReference type="Pfam" id="PF00072">
    <property type="entry name" value="Response_reg"/>
    <property type="match status" value="1"/>
</dbReference>
<feature type="compositionally biased region" description="Basic and acidic residues" evidence="3">
    <location>
        <begin position="11"/>
        <end position="20"/>
    </location>
</feature>
<evidence type="ECO:0000256" key="2">
    <source>
        <dbReference type="PROSITE-ProRule" id="PRU00169"/>
    </source>
</evidence>
<protein>
    <recommendedName>
        <fullName evidence="4">Response regulatory domain-containing protein</fullName>
    </recommendedName>
</protein>
<accession>A0A319DJN2</accession>
<feature type="region of interest" description="Disordered" evidence="3">
    <location>
        <begin position="1"/>
        <end position="20"/>
    </location>
</feature>
<dbReference type="EMBL" id="KZ825821">
    <property type="protein sequence ID" value="PYH97730.1"/>
    <property type="molecule type" value="Genomic_DNA"/>
</dbReference>
<feature type="domain" description="Response regulatory" evidence="4">
    <location>
        <begin position="1"/>
        <end position="68"/>
    </location>
</feature>
<dbReference type="STRING" id="1448320.A0A319DJN2"/>
<dbReference type="GO" id="GO:0000160">
    <property type="term" value="P:phosphorelay signal transduction system"/>
    <property type="evidence" value="ECO:0007669"/>
    <property type="project" value="InterPro"/>
</dbReference>